<comment type="caution">
    <text evidence="2">The sequence shown here is derived from an EMBL/GenBank/DDBJ whole genome shotgun (WGS) entry which is preliminary data.</text>
</comment>
<evidence type="ECO:0000313" key="2">
    <source>
        <dbReference type="EMBL" id="MFC7303905.1"/>
    </source>
</evidence>
<evidence type="ECO:0000313" key="3">
    <source>
        <dbReference type="Proteomes" id="UP001596523"/>
    </source>
</evidence>
<dbReference type="EMBL" id="JBHTCF010000002">
    <property type="protein sequence ID" value="MFC7303905.1"/>
    <property type="molecule type" value="Genomic_DNA"/>
</dbReference>
<dbReference type="Proteomes" id="UP001596523">
    <property type="component" value="Unassembled WGS sequence"/>
</dbReference>
<reference evidence="3" key="1">
    <citation type="journal article" date="2019" name="Int. J. Syst. Evol. Microbiol.">
        <title>The Global Catalogue of Microorganisms (GCM) 10K type strain sequencing project: providing services to taxonomists for standard genome sequencing and annotation.</title>
        <authorList>
            <consortium name="The Broad Institute Genomics Platform"/>
            <consortium name="The Broad Institute Genome Sequencing Center for Infectious Disease"/>
            <person name="Wu L."/>
            <person name="Ma J."/>
        </authorList>
    </citation>
    <scope>NUCLEOTIDE SEQUENCE [LARGE SCALE GENOMIC DNA]</scope>
    <source>
        <strain evidence="3">SYNS20</strain>
    </source>
</reference>
<protein>
    <submittedName>
        <fullName evidence="2">Uncharacterized protein</fullName>
    </submittedName>
</protein>
<evidence type="ECO:0000256" key="1">
    <source>
        <dbReference type="SAM" id="MobiDB-lite"/>
    </source>
</evidence>
<organism evidence="2 3">
    <name type="scientific">Streptomyces monticola</name>
    <dbReference type="NCBI Taxonomy" id="2666263"/>
    <lineage>
        <taxon>Bacteria</taxon>
        <taxon>Bacillati</taxon>
        <taxon>Actinomycetota</taxon>
        <taxon>Actinomycetes</taxon>
        <taxon>Kitasatosporales</taxon>
        <taxon>Streptomycetaceae</taxon>
        <taxon>Streptomyces</taxon>
    </lineage>
</organism>
<accession>A0ABW2JEQ2</accession>
<keyword evidence="3" id="KW-1185">Reference proteome</keyword>
<gene>
    <name evidence="2" type="ORF">ACFQVC_06715</name>
</gene>
<proteinExistence type="predicted"/>
<dbReference type="RefSeq" id="WP_381827551.1">
    <property type="nucleotide sequence ID" value="NZ_JBHTCF010000002.1"/>
</dbReference>
<name>A0ABW2JEQ2_9ACTN</name>
<sequence>MGQLPDDVGGGFLGSGSGSGSGFAFEFFGENARESLVQICFRFFECLFEFFRRPAALLDLFLRLFGRLLHRFQLPPEGHSEGGDLREEHPGQERDDRQADGHDGRIRTR</sequence>
<feature type="compositionally biased region" description="Basic and acidic residues" evidence="1">
    <location>
        <begin position="78"/>
        <end position="109"/>
    </location>
</feature>
<feature type="region of interest" description="Disordered" evidence="1">
    <location>
        <begin position="74"/>
        <end position="109"/>
    </location>
</feature>